<dbReference type="EMBL" id="BAABFL010000134">
    <property type="protein sequence ID" value="GAA4649448.1"/>
    <property type="molecule type" value="Genomic_DNA"/>
</dbReference>
<keyword evidence="1" id="KW-0732">Signal</keyword>
<evidence type="ECO:0000256" key="1">
    <source>
        <dbReference type="SAM" id="SignalP"/>
    </source>
</evidence>
<feature type="signal peptide" evidence="1">
    <location>
        <begin position="1"/>
        <end position="24"/>
    </location>
</feature>
<reference evidence="3" key="1">
    <citation type="journal article" date="2019" name="Int. J. Syst. Evol. Microbiol.">
        <title>The Global Catalogue of Microorganisms (GCM) 10K type strain sequencing project: providing services to taxonomists for standard genome sequencing and annotation.</title>
        <authorList>
            <consortium name="The Broad Institute Genomics Platform"/>
            <consortium name="The Broad Institute Genome Sequencing Center for Infectious Disease"/>
            <person name="Wu L."/>
            <person name="Ma J."/>
        </authorList>
    </citation>
    <scope>NUCLEOTIDE SEQUENCE [LARGE SCALE GENOMIC DNA]</scope>
    <source>
        <strain evidence="3">JCM 17805</strain>
    </source>
</reference>
<sequence>MRNVTRTVIHLVCLLLFLNLPAQALADTLCTKGTPRIKVQVTTDWKLRFGGRPVPGIDVEDRLVFTIKKTGYRFNLPDRFHGDPCGNVRVSKDGKYIGIFWSEDYLASQNGLLTLRSEDFGESFKLYWLPNTAFYGKLVVDDKGKSTGRWQLGISKITSIDPQSALKAHNTRQFKKLAPNITQMKSNQQPDGFPSGNHNKVSADMFTVLGRRTEKGEYYEIFILNFLQTFNMGKSWHVSADDNDYQHFFAPLSAYRYVWGADTDKQHLKRFQGLPPEFTAVSYTAMAECIATYPKGSHDITFKTLKAAIEAGESCS</sequence>
<organism evidence="2 3">
    <name type="scientific">Kistimonas scapharcae</name>
    <dbReference type="NCBI Taxonomy" id="1036133"/>
    <lineage>
        <taxon>Bacteria</taxon>
        <taxon>Pseudomonadati</taxon>
        <taxon>Pseudomonadota</taxon>
        <taxon>Gammaproteobacteria</taxon>
        <taxon>Oceanospirillales</taxon>
        <taxon>Endozoicomonadaceae</taxon>
        <taxon>Kistimonas</taxon>
    </lineage>
</organism>
<gene>
    <name evidence="2" type="ORF">GCM10023116_17220</name>
</gene>
<protein>
    <submittedName>
        <fullName evidence="2">Uncharacterized protein</fullName>
    </submittedName>
</protein>
<feature type="chain" id="PRO_5046807131" evidence="1">
    <location>
        <begin position="25"/>
        <end position="316"/>
    </location>
</feature>
<comment type="caution">
    <text evidence="2">The sequence shown here is derived from an EMBL/GenBank/DDBJ whole genome shotgun (WGS) entry which is preliminary data.</text>
</comment>
<keyword evidence="3" id="KW-1185">Reference proteome</keyword>
<evidence type="ECO:0000313" key="2">
    <source>
        <dbReference type="EMBL" id="GAA4649448.1"/>
    </source>
</evidence>
<accession>A0ABP8V1Z1</accession>
<name>A0ABP8V1Z1_9GAMM</name>
<proteinExistence type="predicted"/>
<evidence type="ECO:0000313" key="3">
    <source>
        <dbReference type="Proteomes" id="UP001500604"/>
    </source>
</evidence>
<dbReference type="Proteomes" id="UP001500604">
    <property type="component" value="Unassembled WGS sequence"/>
</dbReference>